<reference evidence="2" key="1">
    <citation type="submission" date="2023-08" db="EMBL/GenBank/DDBJ databases">
        <authorList>
            <person name="Alioto T."/>
            <person name="Alioto T."/>
            <person name="Gomez Garrido J."/>
        </authorList>
    </citation>
    <scope>NUCLEOTIDE SEQUENCE</scope>
</reference>
<feature type="compositionally biased region" description="Acidic residues" evidence="1">
    <location>
        <begin position="286"/>
        <end position="296"/>
    </location>
</feature>
<feature type="region of interest" description="Disordered" evidence="1">
    <location>
        <begin position="275"/>
        <end position="296"/>
    </location>
</feature>
<dbReference type="EMBL" id="OX597818">
    <property type="protein sequence ID" value="CAI9723543.1"/>
    <property type="molecule type" value="Genomic_DNA"/>
</dbReference>
<name>A0AA36AWD1_OCTVU</name>
<accession>A0AA36AWD1</accession>
<organism evidence="2 3">
    <name type="scientific">Octopus vulgaris</name>
    <name type="common">Common octopus</name>
    <dbReference type="NCBI Taxonomy" id="6645"/>
    <lineage>
        <taxon>Eukaryota</taxon>
        <taxon>Metazoa</taxon>
        <taxon>Spiralia</taxon>
        <taxon>Lophotrochozoa</taxon>
        <taxon>Mollusca</taxon>
        <taxon>Cephalopoda</taxon>
        <taxon>Coleoidea</taxon>
        <taxon>Octopodiformes</taxon>
        <taxon>Octopoda</taxon>
        <taxon>Incirrata</taxon>
        <taxon>Octopodidae</taxon>
        <taxon>Octopus</taxon>
    </lineage>
</organism>
<dbReference type="AlphaFoldDB" id="A0AA36AWD1"/>
<evidence type="ECO:0000313" key="2">
    <source>
        <dbReference type="EMBL" id="CAI9723543.1"/>
    </source>
</evidence>
<protein>
    <submittedName>
        <fullName evidence="2">Uncharacterized protein</fullName>
    </submittedName>
</protein>
<keyword evidence="3" id="KW-1185">Reference proteome</keyword>
<sequence length="296" mass="34437">MGNGEFKEPLKLTLVDYKEAFDSKHRVVCQKKYQYPNNIHFLKFSEYQYPNRMESQKRHSYAISYKLKQEDELQQTEKWKYNLKKPNAKKPELENELKTWVADNQNKGLVVSTKAIIFHAKVTAAARDHYDFSDSFHEKKNGLTIHTKTRIAQKILEEYENKILEFHHFVIRTRQCSNYELCHIANMDKVSLIFDVPLNRTVDAKGSKKVTIKTIGHEKKTHYTVVLACCTDGMKLPPLLIFKRKPLPKDCFPSGVVIHIHPSFMTFSSIHPLGSSSSSFKRTLNDDDDDNDDPKE</sequence>
<evidence type="ECO:0000313" key="3">
    <source>
        <dbReference type="Proteomes" id="UP001162480"/>
    </source>
</evidence>
<dbReference type="Proteomes" id="UP001162480">
    <property type="component" value="Chromosome 5"/>
</dbReference>
<evidence type="ECO:0000256" key="1">
    <source>
        <dbReference type="SAM" id="MobiDB-lite"/>
    </source>
</evidence>
<proteinExistence type="predicted"/>
<gene>
    <name evidence="2" type="ORF">OCTVUL_1B017680</name>
</gene>